<name>A0AAD9PV33_ACRCE</name>
<dbReference type="PANTHER" id="PTHR37984:SF9">
    <property type="entry name" value="INTEGRASE CATALYTIC DOMAIN-CONTAINING PROTEIN"/>
    <property type="match status" value="1"/>
</dbReference>
<dbReference type="GO" id="GO:0003676">
    <property type="term" value="F:nucleic acid binding"/>
    <property type="evidence" value="ECO:0007669"/>
    <property type="project" value="InterPro"/>
</dbReference>
<dbReference type="SUPFAM" id="SSF53098">
    <property type="entry name" value="Ribonuclease H-like"/>
    <property type="match status" value="1"/>
</dbReference>
<sequence>MIPSKLPECPWQKVATDLFDWKGQEFVLVVDYFSRYCEIGVLRKSTSQEVISHLKAIFARHGIPETVISDNGPQYSSAEFSKFGQEWGFTHVTSSPKYPQSNGEAERTVQTIKILLTKAEDPHEALLAYRATPLENGFSPAELCMGRRLRTTLPTIPSKLIPQWPELAKLRETEEKIKSKQVVQYNQRHAAKELSDLLPGD</sequence>
<dbReference type="Pfam" id="PF00665">
    <property type="entry name" value="rve"/>
    <property type="match status" value="1"/>
</dbReference>
<evidence type="ECO:0000313" key="2">
    <source>
        <dbReference type="EMBL" id="KAK2549426.1"/>
    </source>
</evidence>
<feature type="domain" description="Integrase catalytic" evidence="1">
    <location>
        <begin position="6"/>
        <end position="201"/>
    </location>
</feature>
<dbReference type="InterPro" id="IPR050951">
    <property type="entry name" value="Retrovirus_Pol_polyprotein"/>
</dbReference>
<evidence type="ECO:0000259" key="1">
    <source>
        <dbReference type="PROSITE" id="PS50994"/>
    </source>
</evidence>
<dbReference type="EMBL" id="JARQWQ010000126">
    <property type="protein sequence ID" value="KAK2549426.1"/>
    <property type="molecule type" value="Genomic_DNA"/>
</dbReference>
<dbReference type="Gene3D" id="3.30.420.10">
    <property type="entry name" value="Ribonuclease H-like superfamily/Ribonuclease H"/>
    <property type="match status" value="1"/>
</dbReference>
<reference evidence="2" key="1">
    <citation type="journal article" date="2023" name="G3 (Bethesda)">
        <title>Whole genome assembly and annotation of the endangered Caribbean coral Acropora cervicornis.</title>
        <authorList>
            <person name="Selwyn J.D."/>
            <person name="Vollmer S.V."/>
        </authorList>
    </citation>
    <scope>NUCLEOTIDE SEQUENCE</scope>
    <source>
        <strain evidence="2">K2</strain>
    </source>
</reference>
<dbReference type="Proteomes" id="UP001249851">
    <property type="component" value="Unassembled WGS sequence"/>
</dbReference>
<gene>
    <name evidence="2" type="ORF">P5673_030100</name>
</gene>
<dbReference type="PANTHER" id="PTHR37984">
    <property type="entry name" value="PROTEIN CBG26694"/>
    <property type="match status" value="1"/>
</dbReference>
<dbReference type="PROSITE" id="PS50994">
    <property type="entry name" value="INTEGRASE"/>
    <property type="match status" value="1"/>
</dbReference>
<keyword evidence="3" id="KW-1185">Reference proteome</keyword>
<reference evidence="2" key="2">
    <citation type="journal article" date="2023" name="Science">
        <title>Genomic signatures of disease resistance in endangered staghorn corals.</title>
        <authorList>
            <person name="Vollmer S.V."/>
            <person name="Selwyn J.D."/>
            <person name="Despard B.A."/>
            <person name="Roesel C.L."/>
        </authorList>
    </citation>
    <scope>NUCLEOTIDE SEQUENCE</scope>
    <source>
        <strain evidence="2">K2</strain>
    </source>
</reference>
<evidence type="ECO:0000313" key="3">
    <source>
        <dbReference type="Proteomes" id="UP001249851"/>
    </source>
</evidence>
<dbReference type="AlphaFoldDB" id="A0AAD9PV33"/>
<dbReference type="GO" id="GO:0015074">
    <property type="term" value="P:DNA integration"/>
    <property type="evidence" value="ECO:0007669"/>
    <property type="project" value="InterPro"/>
</dbReference>
<dbReference type="FunFam" id="3.30.420.10:FF:000063">
    <property type="entry name" value="Retrovirus-related Pol polyprotein from transposon 297-like Protein"/>
    <property type="match status" value="1"/>
</dbReference>
<protein>
    <recommendedName>
        <fullName evidence="1">Integrase catalytic domain-containing protein</fullName>
    </recommendedName>
</protein>
<comment type="caution">
    <text evidence="2">The sequence shown here is derived from an EMBL/GenBank/DDBJ whole genome shotgun (WGS) entry which is preliminary data.</text>
</comment>
<accession>A0AAD9PV33</accession>
<dbReference type="InterPro" id="IPR012337">
    <property type="entry name" value="RNaseH-like_sf"/>
</dbReference>
<organism evidence="2 3">
    <name type="scientific">Acropora cervicornis</name>
    <name type="common">Staghorn coral</name>
    <dbReference type="NCBI Taxonomy" id="6130"/>
    <lineage>
        <taxon>Eukaryota</taxon>
        <taxon>Metazoa</taxon>
        <taxon>Cnidaria</taxon>
        <taxon>Anthozoa</taxon>
        <taxon>Hexacorallia</taxon>
        <taxon>Scleractinia</taxon>
        <taxon>Astrocoeniina</taxon>
        <taxon>Acroporidae</taxon>
        <taxon>Acropora</taxon>
    </lineage>
</organism>
<dbReference type="InterPro" id="IPR036397">
    <property type="entry name" value="RNaseH_sf"/>
</dbReference>
<proteinExistence type="predicted"/>
<dbReference type="InterPro" id="IPR001584">
    <property type="entry name" value="Integrase_cat-core"/>
</dbReference>